<dbReference type="Pfam" id="PF00392">
    <property type="entry name" value="GntR"/>
    <property type="match status" value="1"/>
</dbReference>
<name>A0A4R2R4X4_9PSEU</name>
<dbReference type="Gene3D" id="1.10.10.10">
    <property type="entry name" value="Winged helix-like DNA-binding domain superfamily/Winged helix DNA-binding domain"/>
    <property type="match status" value="1"/>
</dbReference>
<dbReference type="SMART" id="SM00866">
    <property type="entry name" value="UTRA"/>
    <property type="match status" value="1"/>
</dbReference>
<dbReference type="InterPro" id="IPR036390">
    <property type="entry name" value="WH_DNA-bd_sf"/>
</dbReference>
<dbReference type="GO" id="GO:0003700">
    <property type="term" value="F:DNA-binding transcription factor activity"/>
    <property type="evidence" value="ECO:0007669"/>
    <property type="project" value="InterPro"/>
</dbReference>
<comment type="caution">
    <text evidence="5">The sequence shown here is derived from an EMBL/GenBank/DDBJ whole genome shotgun (WGS) entry which is preliminary data.</text>
</comment>
<dbReference type="SUPFAM" id="SSF46785">
    <property type="entry name" value="Winged helix' DNA-binding domain"/>
    <property type="match status" value="1"/>
</dbReference>
<dbReference type="PANTHER" id="PTHR44846:SF1">
    <property type="entry name" value="MANNOSYL-D-GLYCERATE TRANSPORT_METABOLISM SYSTEM REPRESSOR MNGR-RELATED"/>
    <property type="match status" value="1"/>
</dbReference>
<evidence type="ECO:0000256" key="3">
    <source>
        <dbReference type="ARBA" id="ARBA00023163"/>
    </source>
</evidence>
<dbReference type="Pfam" id="PF07702">
    <property type="entry name" value="UTRA"/>
    <property type="match status" value="1"/>
</dbReference>
<keyword evidence="1" id="KW-0805">Transcription regulation</keyword>
<evidence type="ECO:0000259" key="4">
    <source>
        <dbReference type="PROSITE" id="PS50949"/>
    </source>
</evidence>
<sequence>MLDELITSAPDFSRQVGAGTPAHVRIEQWLIDAISKGLLAPGDKFPGERDFAARIGVSRMTLRQALNTLEQRGVLTRGTGRSGGAVVVEPKIECDLTGVAGFTEQMRRAHLRAGARLVSARTEPASAQVAEELQITAGDPVHEVVRVRSAERTPLALERSWFSARQLPDLLERRLTGSLYNLLSKQYGLQPHTAVELLEPARASEAEAERLRIEVDDPLMLIQRTAYSSAGLPVEFARDLFRADRIRIMVRSGLQDKSGTSLGVVGTR</sequence>
<gene>
    <name evidence="5" type="ORF">EV191_101786</name>
</gene>
<dbReference type="PANTHER" id="PTHR44846">
    <property type="entry name" value="MANNOSYL-D-GLYCERATE TRANSPORT/METABOLISM SYSTEM REPRESSOR MNGR-RELATED"/>
    <property type="match status" value="1"/>
</dbReference>
<evidence type="ECO:0000313" key="6">
    <source>
        <dbReference type="Proteomes" id="UP000294911"/>
    </source>
</evidence>
<dbReference type="SUPFAM" id="SSF64288">
    <property type="entry name" value="Chorismate lyase-like"/>
    <property type="match status" value="1"/>
</dbReference>
<dbReference type="GO" id="GO:0045892">
    <property type="term" value="P:negative regulation of DNA-templated transcription"/>
    <property type="evidence" value="ECO:0007669"/>
    <property type="project" value="TreeGrafter"/>
</dbReference>
<dbReference type="PROSITE" id="PS50949">
    <property type="entry name" value="HTH_GNTR"/>
    <property type="match status" value="1"/>
</dbReference>
<feature type="domain" description="HTH gntR-type" evidence="4">
    <location>
        <begin position="20"/>
        <end position="90"/>
    </location>
</feature>
<evidence type="ECO:0000256" key="1">
    <source>
        <dbReference type="ARBA" id="ARBA00023015"/>
    </source>
</evidence>
<dbReference type="RefSeq" id="WP_165912810.1">
    <property type="nucleotide sequence ID" value="NZ_SLXQ01000001.1"/>
</dbReference>
<dbReference type="Gene3D" id="3.40.1410.10">
    <property type="entry name" value="Chorismate lyase-like"/>
    <property type="match status" value="1"/>
</dbReference>
<dbReference type="InterPro" id="IPR000524">
    <property type="entry name" value="Tscrpt_reg_HTH_GntR"/>
</dbReference>
<reference evidence="5 6" key="1">
    <citation type="submission" date="2019-03" db="EMBL/GenBank/DDBJ databases">
        <title>Genomic Encyclopedia of Type Strains, Phase IV (KMG-IV): sequencing the most valuable type-strain genomes for metagenomic binning, comparative biology and taxonomic classification.</title>
        <authorList>
            <person name="Goeker M."/>
        </authorList>
    </citation>
    <scope>NUCLEOTIDE SEQUENCE [LARGE SCALE GENOMIC DNA]</scope>
    <source>
        <strain evidence="5 6">DSM 45765</strain>
    </source>
</reference>
<dbReference type="InterPro" id="IPR036388">
    <property type="entry name" value="WH-like_DNA-bd_sf"/>
</dbReference>
<dbReference type="PRINTS" id="PR00035">
    <property type="entry name" value="HTHGNTR"/>
</dbReference>
<dbReference type="InterPro" id="IPR050679">
    <property type="entry name" value="Bact_HTH_transcr_reg"/>
</dbReference>
<dbReference type="InterPro" id="IPR028978">
    <property type="entry name" value="Chorismate_lyase_/UTRA_dom_sf"/>
</dbReference>
<dbReference type="AlphaFoldDB" id="A0A4R2R4X4"/>
<protein>
    <submittedName>
        <fullName evidence="5">GntR family transcriptional regulator</fullName>
    </submittedName>
</protein>
<keyword evidence="3" id="KW-0804">Transcription</keyword>
<dbReference type="Proteomes" id="UP000294911">
    <property type="component" value="Unassembled WGS sequence"/>
</dbReference>
<dbReference type="EMBL" id="SLXQ01000001">
    <property type="protein sequence ID" value="TCP56839.1"/>
    <property type="molecule type" value="Genomic_DNA"/>
</dbReference>
<dbReference type="InterPro" id="IPR011663">
    <property type="entry name" value="UTRA"/>
</dbReference>
<proteinExistence type="predicted"/>
<keyword evidence="2" id="KW-0238">DNA-binding</keyword>
<organism evidence="5 6">
    <name type="scientific">Tamaricihabitans halophyticus</name>
    <dbReference type="NCBI Taxonomy" id="1262583"/>
    <lineage>
        <taxon>Bacteria</taxon>
        <taxon>Bacillati</taxon>
        <taxon>Actinomycetota</taxon>
        <taxon>Actinomycetes</taxon>
        <taxon>Pseudonocardiales</taxon>
        <taxon>Pseudonocardiaceae</taxon>
        <taxon>Tamaricihabitans</taxon>
    </lineage>
</organism>
<dbReference type="SMART" id="SM00345">
    <property type="entry name" value="HTH_GNTR"/>
    <property type="match status" value="1"/>
</dbReference>
<dbReference type="GO" id="GO:0003677">
    <property type="term" value="F:DNA binding"/>
    <property type="evidence" value="ECO:0007669"/>
    <property type="project" value="UniProtKB-KW"/>
</dbReference>
<evidence type="ECO:0000256" key="2">
    <source>
        <dbReference type="ARBA" id="ARBA00023125"/>
    </source>
</evidence>
<dbReference type="CDD" id="cd07377">
    <property type="entry name" value="WHTH_GntR"/>
    <property type="match status" value="1"/>
</dbReference>
<keyword evidence="6" id="KW-1185">Reference proteome</keyword>
<evidence type="ECO:0000313" key="5">
    <source>
        <dbReference type="EMBL" id="TCP56839.1"/>
    </source>
</evidence>
<accession>A0A4R2R4X4</accession>